<reference evidence="4 5" key="1">
    <citation type="submission" date="2021-12" db="EMBL/GenBank/DDBJ databases">
        <title>High titer production of polyol ester of fatty acids by Rhodotorula paludigena BS15 towards product separation-free biomass refinery.</title>
        <authorList>
            <person name="Mano J."/>
            <person name="Ono H."/>
            <person name="Tanaka T."/>
            <person name="Naito K."/>
            <person name="Sushida H."/>
            <person name="Ike M."/>
            <person name="Tokuyasu K."/>
            <person name="Kitaoka M."/>
        </authorList>
    </citation>
    <scope>NUCLEOTIDE SEQUENCE [LARGE SCALE GENOMIC DNA]</scope>
    <source>
        <strain evidence="4 5">BS15</strain>
    </source>
</reference>
<feature type="region of interest" description="Disordered" evidence="2">
    <location>
        <begin position="88"/>
        <end position="111"/>
    </location>
</feature>
<proteinExistence type="predicted"/>
<keyword evidence="5" id="KW-1185">Reference proteome</keyword>
<evidence type="ECO:0000313" key="4">
    <source>
        <dbReference type="EMBL" id="GJN94150.1"/>
    </source>
</evidence>
<evidence type="ECO:0000313" key="5">
    <source>
        <dbReference type="Proteomes" id="UP001342314"/>
    </source>
</evidence>
<dbReference type="GO" id="GO:0003677">
    <property type="term" value="F:DNA binding"/>
    <property type="evidence" value="ECO:0007669"/>
    <property type="project" value="InterPro"/>
</dbReference>
<gene>
    <name evidence="4" type="ORF">Rhopal_007224-T1</name>
</gene>
<protein>
    <recommendedName>
        <fullName evidence="1">Histone H1</fullName>
    </recommendedName>
</protein>
<organism evidence="4 5">
    <name type="scientific">Rhodotorula paludigena</name>
    <dbReference type="NCBI Taxonomy" id="86838"/>
    <lineage>
        <taxon>Eukaryota</taxon>
        <taxon>Fungi</taxon>
        <taxon>Dikarya</taxon>
        <taxon>Basidiomycota</taxon>
        <taxon>Pucciniomycotina</taxon>
        <taxon>Microbotryomycetes</taxon>
        <taxon>Sporidiobolales</taxon>
        <taxon>Sporidiobolaceae</taxon>
        <taxon>Rhodotorula</taxon>
    </lineage>
</organism>
<accession>A0AAV5GW23</accession>
<dbReference type="InterPro" id="IPR036390">
    <property type="entry name" value="WH_DNA-bd_sf"/>
</dbReference>
<dbReference type="EMBL" id="BQKY01000016">
    <property type="protein sequence ID" value="GJN94150.1"/>
    <property type="molecule type" value="Genomic_DNA"/>
</dbReference>
<dbReference type="GO" id="GO:0000786">
    <property type="term" value="C:nucleosome"/>
    <property type="evidence" value="ECO:0007669"/>
    <property type="project" value="InterPro"/>
</dbReference>
<evidence type="ECO:0000256" key="2">
    <source>
        <dbReference type="SAM" id="MobiDB-lite"/>
    </source>
</evidence>
<sequence>MSNKSSPSHPPYSEMVDCALHSGKGEKISRKKIYEYIAEVYKVQIAGNDNSKDRFKKAMDKRISDGLVVQEKQSFEFTAAGEKYYKDTYESTSEEEDEDEAPKAAGKKTEK</sequence>
<dbReference type="InterPro" id="IPR036388">
    <property type="entry name" value="WH-like_DNA-bd_sf"/>
</dbReference>
<evidence type="ECO:0000256" key="1">
    <source>
        <dbReference type="ARBA" id="ARBA00020833"/>
    </source>
</evidence>
<dbReference type="Proteomes" id="UP001342314">
    <property type="component" value="Unassembled WGS sequence"/>
</dbReference>
<dbReference type="Pfam" id="PF00538">
    <property type="entry name" value="Linker_histone"/>
    <property type="match status" value="1"/>
</dbReference>
<dbReference type="Gene3D" id="1.10.10.10">
    <property type="entry name" value="Winged helix-like DNA-binding domain superfamily/Winged helix DNA-binding domain"/>
    <property type="match status" value="1"/>
</dbReference>
<comment type="caution">
    <text evidence="4">The sequence shown here is derived from an EMBL/GenBank/DDBJ whole genome shotgun (WGS) entry which is preliminary data.</text>
</comment>
<dbReference type="SUPFAM" id="SSF46785">
    <property type="entry name" value="Winged helix' DNA-binding domain"/>
    <property type="match status" value="1"/>
</dbReference>
<dbReference type="InterPro" id="IPR005818">
    <property type="entry name" value="Histone_H1/H5_H15"/>
</dbReference>
<evidence type="ECO:0000259" key="3">
    <source>
        <dbReference type="Pfam" id="PF00538"/>
    </source>
</evidence>
<name>A0AAV5GW23_9BASI</name>
<dbReference type="GO" id="GO:0006334">
    <property type="term" value="P:nucleosome assembly"/>
    <property type="evidence" value="ECO:0007669"/>
    <property type="project" value="InterPro"/>
</dbReference>
<feature type="domain" description="H15" evidence="3">
    <location>
        <begin position="9"/>
        <end position="72"/>
    </location>
</feature>
<dbReference type="AlphaFoldDB" id="A0AAV5GW23"/>